<feature type="compositionally biased region" description="Low complexity" evidence="1">
    <location>
        <begin position="517"/>
        <end position="527"/>
    </location>
</feature>
<accession>A0A0G4FAU2</accession>
<feature type="compositionally biased region" description="Low complexity" evidence="1">
    <location>
        <begin position="768"/>
        <end position="779"/>
    </location>
</feature>
<dbReference type="EMBL" id="CDMZ01000229">
    <property type="protein sequence ID" value="CEM09739.1"/>
    <property type="molecule type" value="Genomic_DNA"/>
</dbReference>
<feature type="region of interest" description="Disordered" evidence="1">
    <location>
        <begin position="655"/>
        <end position="779"/>
    </location>
</feature>
<feature type="compositionally biased region" description="Gly residues" evidence="1">
    <location>
        <begin position="556"/>
        <end position="565"/>
    </location>
</feature>
<sequence>MSEVKRAAIPRSKSAAALPLTSVLNGKGQRELIDSDDKTQRVSLCTHSPHLEALRSIGSLGHKPGNCSGKRCYWFFSKQGCSRGWLCDHCHYCQPVSKAPREKAFKRPLSDLRGSWDRAVSSSSSFHGSRATGAGPLVAATRYSPTHSSPAHTPPASSPPSRSPSTASSPSRGPPLRGGSSSSSSTAVFDRQPARGGSGSSSSIGSVALQFRPFRQALRGIPEGAAACGGGAATGGVGVREIPRRESAEPSLQIVRRDHDRNRQPQSSSSLGTSERSLKWRQPASQETPAERECEREDHPSFPSVLAPPRRESTPVSSSTVSSSGRQPQGQPQCIQVIQPPGRAGSIGVYGHARERERGVGQPQVLRRSPSETVTEGHPSHGGRDISEAHVQQQQQRDGEMETHVWRVRQTPPPVSSPSNRYPSSSSAVPQSHVGQQTGKKESKGTAGGEGEGVQDKQKEQKRHESSRGRQQHHDREPEAPGSPRSSAGGRGAPGGSAEGCPSATGCSGRSHVRGPSTAASSSSSCSQTLVHLLHESDRAAMHHQSSAGWDASGSGPVGGKGGSSTVGKKGDGSWGGKQKGGAGESASPPSCSNTGSGSNCRVVTAGASIPVSLVGPGVSEAGSTFAGESDGEIEMVVERATQRGGVGVRVWRRASLSRSRSRSEASARSPSLTRCPCVTGGTGPCVCSPPPPRRGRRCGPGGGSSGSAVRRPPNFRWQQRMLLHGEGGVVRGRGGGMGREEDGGTRGSSSSSSPSGSGTLGVGGGVSSPVLPRSRGTL</sequence>
<evidence type="ECO:0000313" key="2">
    <source>
        <dbReference type="EMBL" id="CEM09739.1"/>
    </source>
</evidence>
<protein>
    <submittedName>
        <fullName evidence="2">Uncharacterized protein</fullName>
    </submittedName>
</protein>
<feature type="compositionally biased region" description="Basic and acidic residues" evidence="1">
    <location>
        <begin position="378"/>
        <end position="388"/>
    </location>
</feature>
<feature type="compositionally biased region" description="Pro residues" evidence="1">
    <location>
        <begin position="152"/>
        <end position="162"/>
    </location>
</feature>
<feature type="compositionally biased region" description="Gly residues" evidence="1">
    <location>
        <begin position="573"/>
        <end position="584"/>
    </location>
</feature>
<feature type="region of interest" description="Disordered" evidence="1">
    <location>
        <begin position="225"/>
        <end position="599"/>
    </location>
</feature>
<feature type="compositionally biased region" description="Gly residues" evidence="1">
    <location>
        <begin position="726"/>
        <end position="738"/>
    </location>
</feature>
<feature type="compositionally biased region" description="Low complexity" evidence="1">
    <location>
        <begin position="163"/>
        <end position="185"/>
    </location>
</feature>
<feature type="compositionally biased region" description="Basic and acidic residues" evidence="1">
    <location>
        <begin position="289"/>
        <end position="300"/>
    </location>
</feature>
<feature type="compositionally biased region" description="Gly residues" evidence="1">
    <location>
        <begin position="489"/>
        <end position="498"/>
    </location>
</feature>
<feature type="compositionally biased region" description="Low complexity" evidence="1">
    <location>
        <begin position="417"/>
        <end position="430"/>
    </location>
</feature>
<feature type="compositionally biased region" description="Low complexity" evidence="1">
    <location>
        <begin position="655"/>
        <end position="672"/>
    </location>
</feature>
<dbReference type="AlphaFoldDB" id="A0A0G4FAU2"/>
<proteinExistence type="predicted"/>
<name>A0A0G4FAU2_9ALVE</name>
<feature type="compositionally biased region" description="Polar residues" evidence="1">
    <location>
        <begin position="588"/>
        <end position="599"/>
    </location>
</feature>
<dbReference type="VEuPathDB" id="CryptoDB:Cvel_15952"/>
<evidence type="ECO:0000256" key="1">
    <source>
        <dbReference type="SAM" id="MobiDB-lite"/>
    </source>
</evidence>
<reference evidence="2" key="1">
    <citation type="submission" date="2014-11" db="EMBL/GenBank/DDBJ databases">
        <authorList>
            <person name="Otto D Thomas"/>
            <person name="Naeem Raeece"/>
        </authorList>
    </citation>
    <scope>NUCLEOTIDE SEQUENCE</scope>
</reference>
<feature type="compositionally biased region" description="Low complexity" evidence="1">
    <location>
        <begin position="314"/>
        <end position="333"/>
    </location>
</feature>
<feature type="compositionally biased region" description="Basic and acidic residues" evidence="1">
    <location>
        <begin position="454"/>
        <end position="479"/>
    </location>
</feature>
<gene>
    <name evidence="2" type="ORF">Cvel_15952</name>
</gene>
<feature type="compositionally biased region" description="Low complexity" evidence="1">
    <location>
        <begin position="748"/>
        <end position="758"/>
    </location>
</feature>
<organism evidence="2">
    <name type="scientific">Chromera velia CCMP2878</name>
    <dbReference type="NCBI Taxonomy" id="1169474"/>
    <lineage>
        <taxon>Eukaryota</taxon>
        <taxon>Sar</taxon>
        <taxon>Alveolata</taxon>
        <taxon>Colpodellida</taxon>
        <taxon>Chromeraceae</taxon>
        <taxon>Chromera</taxon>
    </lineage>
</organism>
<feature type="region of interest" description="Disordered" evidence="1">
    <location>
        <begin position="140"/>
        <end position="205"/>
    </location>
</feature>
<feature type="compositionally biased region" description="Gly residues" evidence="1">
    <location>
        <begin position="227"/>
        <end position="238"/>
    </location>
</feature>